<dbReference type="PANTHER" id="PTHR35024">
    <property type="entry name" value="HYPOTHETICAL CYTOSOLIC PROTEIN"/>
    <property type="match status" value="1"/>
</dbReference>
<gene>
    <name evidence="3" type="ORF">FTW19_18465</name>
</gene>
<keyword evidence="4" id="KW-1185">Reference proteome</keyword>
<organism evidence="3 4">
    <name type="scientific">Terriglobus albidus</name>
    <dbReference type="NCBI Taxonomy" id="1592106"/>
    <lineage>
        <taxon>Bacteria</taxon>
        <taxon>Pseudomonadati</taxon>
        <taxon>Acidobacteriota</taxon>
        <taxon>Terriglobia</taxon>
        <taxon>Terriglobales</taxon>
        <taxon>Acidobacteriaceae</taxon>
        <taxon>Terriglobus</taxon>
    </lineage>
</organism>
<protein>
    <submittedName>
        <fullName evidence="3">Polymer-forming cytoskeletal protein</fullName>
    </submittedName>
</protein>
<name>A0A5B9ECF8_9BACT</name>
<evidence type="ECO:0000256" key="2">
    <source>
        <dbReference type="SAM" id="MobiDB-lite"/>
    </source>
</evidence>
<dbReference type="PANTHER" id="PTHR35024:SF4">
    <property type="entry name" value="POLYMER-FORMING CYTOSKELETAL PROTEIN"/>
    <property type="match status" value="1"/>
</dbReference>
<accession>A0A5B9ECF8</accession>
<dbReference type="KEGG" id="talb:FTW19_18465"/>
<reference evidence="3 4" key="1">
    <citation type="submission" date="2019-08" db="EMBL/GenBank/DDBJ databases">
        <title>Complete genome sequence of Terriglobus albidus strain ORNL.</title>
        <authorList>
            <person name="Podar M."/>
        </authorList>
    </citation>
    <scope>NUCLEOTIDE SEQUENCE [LARGE SCALE GENOMIC DNA]</scope>
    <source>
        <strain evidence="3 4">ORNL</strain>
    </source>
</reference>
<comment type="similarity">
    <text evidence="1">Belongs to the bactofilin family.</text>
</comment>
<feature type="region of interest" description="Disordered" evidence="2">
    <location>
        <begin position="110"/>
        <end position="130"/>
    </location>
</feature>
<dbReference type="InterPro" id="IPR007607">
    <property type="entry name" value="BacA/B"/>
</dbReference>
<dbReference type="AlphaFoldDB" id="A0A5B9ECF8"/>
<evidence type="ECO:0000256" key="1">
    <source>
        <dbReference type="ARBA" id="ARBA00044755"/>
    </source>
</evidence>
<sequence length="130" mass="13662">MSLLGAGTLIGRSLVIRGEVSGSEDLYVDGSIEGTVTLAAGRLTVGPNARLTADVQAPEVAVMGELNGNLRSEGKVELRDKSTMRGDILAIRLAVEEGAVLRGHVDLRGPEEKAEDAAPVVEESSLFQHK</sequence>
<dbReference type="RefSeq" id="WP_147649062.1">
    <property type="nucleotide sequence ID" value="NZ_CP042806.1"/>
</dbReference>
<dbReference type="OrthoDB" id="129332at2"/>
<evidence type="ECO:0000313" key="4">
    <source>
        <dbReference type="Proteomes" id="UP000321820"/>
    </source>
</evidence>
<dbReference type="Proteomes" id="UP000321820">
    <property type="component" value="Chromosome"/>
</dbReference>
<dbReference type="EMBL" id="CP042806">
    <property type="protein sequence ID" value="QEE29792.1"/>
    <property type="molecule type" value="Genomic_DNA"/>
</dbReference>
<evidence type="ECO:0000313" key="3">
    <source>
        <dbReference type="EMBL" id="QEE29792.1"/>
    </source>
</evidence>
<proteinExistence type="inferred from homology"/>
<dbReference type="Pfam" id="PF04519">
    <property type="entry name" value="Bactofilin"/>
    <property type="match status" value="1"/>
</dbReference>